<dbReference type="InterPro" id="IPR007003">
    <property type="entry name" value="DUF655"/>
</dbReference>
<dbReference type="Pfam" id="PF04919">
    <property type="entry name" value="DUF655"/>
    <property type="match status" value="1"/>
</dbReference>
<reference evidence="2" key="1">
    <citation type="journal article" date="2014" name="Genome Biol. Evol.">
        <title>Pangenome evidence for extensive interdomain horizontal transfer affecting lineage core and shell genes in uncultured planktonic thaumarchaeota and euryarchaeota.</title>
        <authorList>
            <person name="Deschamps P."/>
            <person name="Zivanovic Y."/>
            <person name="Moreira D."/>
            <person name="Rodriguez-Valera F."/>
            <person name="Lopez-Garcia P."/>
        </authorList>
    </citation>
    <scope>NUCLEOTIDE SEQUENCE</scope>
</reference>
<organism evidence="2">
    <name type="scientific">uncultured marine group II/III euryarchaeote AD1000_04_H03</name>
    <dbReference type="NCBI Taxonomy" id="1457707"/>
    <lineage>
        <taxon>Archaea</taxon>
        <taxon>Methanobacteriati</taxon>
        <taxon>Methanobacteriota</taxon>
        <taxon>environmental samples</taxon>
    </lineage>
</organism>
<protein>
    <submittedName>
        <fullName evidence="2">Putative RNA-binding protein</fullName>
    </submittedName>
</protein>
<name>A0A075FGW8_9EURY</name>
<sequence>MQLGGPDEPEDEEPGPYDSETHIRVLELQDRRPMGQEIHGVTEPSMHLVRSRVNVPAESSNGSRLAADSESVGPLSEIKHRDLSAAAVNELTETLLGIISESPEKHLGFYNSAGPMSLKYHAFQLLPGIGNSKALQMVQLRGIAGWNDFAAVDEACGIDSARLLAERYVKEMEDDAQKPRLLDILVRSEI</sequence>
<dbReference type="PANTHER" id="PTHR40734:SF1">
    <property type="entry name" value="DNA-BINDING PROTEIN"/>
    <property type="match status" value="1"/>
</dbReference>
<dbReference type="EMBL" id="KF900315">
    <property type="protein sequence ID" value="AIE90630.1"/>
    <property type="molecule type" value="Genomic_DNA"/>
</dbReference>
<accession>A0A075FGW8</accession>
<dbReference type="Gene3D" id="1.10.150.280">
    <property type="entry name" value="AF1531-like domain"/>
    <property type="match status" value="1"/>
</dbReference>
<evidence type="ECO:0000256" key="1">
    <source>
        <dbReference type="SAM" id="MobiDB-lite"/>
    </source>
</evidence>
<feature type="region of interest" description="Disordered" evidence="1">
    <location>
        <begin position="1"/>
        <end position="21"/>
    </location>
</feature>
<dbReference type="AlphaFoldDB" id="A0A075FGW8"/>
<proteinExistence type="predicted"/>
<dbReference type="SUPFAM" id="SSF160975">
    <property type="entry name" value="AF1531-like"/>
    <property type="match status" value="1"/>
</dbReference>
<evidence type="ECO:0000313" key="2">
    <source>
        <dbReference type="EMBL" id="AIE90630.1"/>
    </source>
</evidence>
<dbReference type="PANTHER" id="PTHR40734">
    <property type="entry name" value="TRNA-SPECIFIC ADENOSINE DEAMINASE-RELATED"/>
    <property type="match status" value="1"/>
</dbReference>